<reference evidence="1 2" key="1">
    <citation type="submission" date="2023-06" db="EMBL/GenBank/DDBJ databases">
        <title>Alteromonas sp. ASW11-36 isolated from intertidal sand.</title>
        <authorList>
            <person name="Li Y."/>
        </authorList>
    </citation>
    <scope>NUCLEOTIDE SEQUENCE [LARGE SCALE GENOMIC DNA]</scope>
    <source>
        <strain evidence="1 2">ASW11-36</strain>
    </source>
</reference>
<dbReference type="RefSeq" id="WP_289363934.1">
    <property type="nucleotide sequence ID" value="NZ_JAUCBP010000006.1"/>
</dbReference>
<dbReference type="Proteomes" id="UP001234343">
    <property type="component" value="Unassembled WGS sequence"/>
</dbReference>
<proteinExistence type="predicted"/>
<sequence length="338" mass="39445">MIFRNDTAYTQPVIPTPTRHLMDRSIVGQHLMMRTHDTHFKTIGWFEKGQVPDSRGQLSDKHANILADLIEKGPQFCWRGAMYGVANQYLFVSPYQDRYPRHVMPYFRDELVEFHANRVSMVRGSDNVVWVFPQSLIYWIARGYNPPSEFQHAILHGKPVLHNELVFHPFSEKQDGFGFYEEWQAFDVERTKFDYDSPRPSEMFDLPRRYQGNYPARLITLPMWVNFGAGFEDGEYVHQSFEVPFPHDTTDIHAILGRQSLITLALAHMAQGYGKLAAVSESHPKLGEALKEAFLEPHIVDELDAYIHQRHGWQNMPDKLRTLGQTYFPYQEELDEQN</sequence>
<dbReference type="EMBL" id="JAUCBP010000006">
    <property type="protein sequence ID" value="MDM7859803.1"/>
    <property type="molecule type" value="Genomic_DNA"/>
</dbReference>
<protein>
    <recommendedName>
        <fullName evidence="3">DUF1838 domain-containing protein</fullName>
    </recommendedName>
</protein>
<organism evidence="1 2">
    <name type="scientific">Alteromonas arenosi</name>
    <dbReference type="NCBI Taxonomy" id="3055817"/>
    <lineage>
        <taxon>Bacteria</taxon>
        <taxon>Pseudomonadati</taxon>
        <taxon>Pseudomonadota</taxon>
        <taxon>Gammaproteobacteria</taxon>
        <taxon>Alteromonadales</taxon>
        <taxon>Alteromonadaceae</taxon>
        <taxon>Alteromonas/Salinimonas group</taxon>
        <taxon>Alteromonas</taxon>
    </lineage>
</organism>
<evidence type="ECO:0000313" key="2">
    <source>
        <dbReference type="Proteomes" id="UP001234343"/>
    </source>
</evidence>
<accession>A0ABT7SUD9</accession>
<name>A0ABT7SUD9_9ALTE</name>
<gene>
    <name evidence="1" type="ORF">QTP81_04210</name>
</gene>
<comment type="caution">
    <text evidence="1">The sequence shown here is derived from an EMBL/GenBank/DDBJ whole genome shotgun (WGS) entry which is preliminary data.</text>
</comment>
<keyword evidence="2" id="KW-1185">Reference proteome</keyword>
<evidence type="ECO:0000313" key="1">
    <source>
        <dbReference type="EMBL" id="MDM7859803.1"/>
    </source>
</evidence>
<evidence type="ECO:0008006" key="3">
    <source>
        <dbReference type="Google" id="ProtNLM"/>
    </source>
</evidence>